<evidence type="ECO:0000313" key="3">
    <source>
        <dbReference type="EMBL" id="KAK8052467.1"/>
    </source>
</evidence>
<dbReference type="Pfam" id="PF26640">
    <property type="entry name" value="DUF8212"/>
    <property type="match status" value="1"/>
</dbReference>
<evidence type="ECO:0000259" key="2">
    <source>
        <dbReference type="Pfam" id="PF26640"/>
    </source>
</evidence>
<evidence type="ECO:0000313" key="4">
    <source>
        <dbReference type="Proteomes" id="UP001444661"/>
    </source>
</evidence>
<organism evidence="3 4">
    <name type="scientific">Apiospora rasikravindrae</name>
    <dbReference type="NCBI Taxonomy" id="990691"/>
    <lineage>
        <taxon>Eukaryota</taxon>
        <taxon>Fungi</taxon>
        <taxon>Dikarya</taxon>
        <taxon>Ascomycota</taxon>
        <taxon>Pezizomycotina</taxon>
        <taxon>Sordariomycetes</taxon>
        <taxon>Xylariomycetidae</taxon>
        <taxon>Amphisphaeriales</taxon>
        <taxon>Apiosporaceae</taxon>
        <taxon>Apiospora</taxon>
    </lineage>
</organism>
<dbReference type="PANTHER" id="PTHR10622">
    <property type="entry name" value="HET DOMAIN-CONTAINING PROTEIN"/>
    <property type="match status" value="1"/>
</dbReference>
<keyword evidence="4" id="KW-1185">Reference proteome</keyword>
<proteinExistence type="predicted"/>
<dbReference type="Pfam" id="PF06985">
    <property type="entry name" value="HET"/>
    <property type="match status" value="1"/>
</dbReference>
<feature type="domain" description="Heterokaryon incompatibility" evidence="1">
    <location>
        <begin position="44"/>
        <end position="92"/>
    </location>
</feature>
<dbReference type="PANTHER" id="PTHR10622:SF10">
    <property type="entry name" value="HET DOMAIN-CONTAINING PROTEIN"/>
    <property type="match status" value="1"/>
</dbReference>
<evidence type="ECO:0000259" key="1">
    <source>
        <dbReference type="Pfam" id="PF06985"/>
    </source>
</evidence>
<reference evidence="3 4" key="1">
    <citation type="submission" date="2023-01" db="EMBL/GenBank/DDBJ databases">
        <title>Analysis of 21 Apiospora genomes using comparative genomics revels a genus with tremendous synthesis potential of carbohydrate active enzymes and secondary metabolites.</title>
        <authorList>
            <person name="Sorensen T."/>
        </authorList>
    </citation>
    <scope>NUCLEOTIDE SEQUENCE [LARGE SCALE GENOMIC DNA]</scope>
    <source>
        <strain evidence="3 4">CBS 33761</strain>
    </source>
</reference>
<feature type="domain" description="DUF8212" evidence="2">
    <location>
        <begin position="217"/>
        <end position="240"/>
    </location>
</feature>
<sequence length="314" mass="35413">MYLINIDTLELERFDVDPPRTPSCRIDGAMARSLSANSQTPTHGRVAYVWVDTCCIDKSSSAVLSEAINSMFAWYEGARVCYVLLDDVFADNTQDAESRSRPSSDDMAQSEWFGRGWTLQELIAPKRVKFFCKLKGGSQIMNWQHLGTRAALADQVAEITGIPGMLLRGQHRVSDYSVSRRMSWAAKRITTRPEDIAYCLMGLFGVNMPMLYGEGSKAFLRLQEEIMRTIDDDTLFAWTEPPSSDFTGFRGIFALSPNFFQGTGHFVPIPSIEPDSHMANTAKDRNLLRRMRPSYSYGKITERICGFSAEIYSK</sequence>
<dbReference type="Proteomes" id="UP001444661">
    <property type="component" value="Unassembled WGS sequence"/>
</dbReference>
<dbReference type="EMBL" id="JAQQWK010000002">
    <property type="protein sequence ID" value="KAK8052467.1"/>
    <property type="molecule type" value="Genomic_DNA"/>
</dbReference>
<name>A0ABR1U0P4_9PEZI</name>
<gene>
    <name evidence="3" type="ORF">PG993_003852</name>
</gene>
<dbReference type="InterPro" id="IPR010730">
    <property type="entry name" value="HET"/>
</dbReference>
<dbReference type="InterPro" id="IPR058525">
    <property type="entry name" value="DUF8212"/>
</dbReference>
<accession>A0ABR1U0P4</accession>
<protein>
    <submittedName>
        <fullName evidence="3">HET-domain-containing protein</fullName>
    </submittedName>
</protein>
<comment type="caution">
    <text evidence="3">The sequence shown here is derived from an EMBL/GenBank/DDBJ whole genome shotgun (WGS) entry which is preliminary data.</text>
</comment>